<dbReference type="InterPro" id="IPR012337">
    <property type="entry name" value="RNaseH-like_sf"/>
</dbReference>
<feature type="region of interest" description="Disordered" evidence="1">
    <location>
        <begin position="55"/>
        <end position="80"/>
    </location>
</feature>
<proteinExistence type="predicted"/>
<dbReference type="AlphaFoldDB" id="A0ABD3FCX6"/>
<feature type="domain" description="HAT C-terminal dimerisation" evidence="2">
    <location>
        <begin position="82"/>
        <end position="148"/>
    </location>
</feature>
<dbReference type="InterPro" id="IPR008906">
    <property type="entry name" value="HATC_C_dom"/>
</dbReference>
<organism evidence="3 4">
    <name type="scientific">Phytophthora oleae</name>
    <dbReference type="NCBI Taxonomy" id="2107226"/>
    <lineage>
        <taxon>Eukaryota</taxon>
        <taxon>Sar</taxon>
        <taxon>Stramenopiles</taxon>
        <taxon>Oomycota</taxon>
        <taxon>Peronosporomycetes</taxon>
        <taxon>Peronosporales</taxon>
        <taxon>Peronosporaceae</taxon>
        <taxon>Phytophthora</taxon>
    </lineage>
</organism>
<gene>
    <name evidence="3" type="ORF">V7S43_011199</name>
</gene>
<accession>A0ABD3FCX6</accession>
<dbReference type="Proteomes" id="UP001632037">
    <property type="component" value="Unassembled WGS sequence"/>
</dbReference>
<evidence type="ECO:0000256" key="1">
    <source>
        <dbReference type="SAM" id="MobiDB-lite"/>
    </source>
</evidence>
<evidence type="ECO:0000313" key="3">
    <source>
        <dbReference type="EMBL" id="KAL3663785.1"/>
    </source>
</evidence>
<name>A0ABD3FCX6_9STRA</name>
<reference evidence="3 4" key="1">
    <citation type="submission" date="2024-09" db="EMBL/GenBank/DDBJ databases">
        <title>Genome sequencing and assembly of Phytophthora oleae, isolate VK10A, causative agent of rot of olive drupes.</title>
        <authorList>
            <person name="Conti Taguali S."/>
            <person name="Riolo M."/>
            <person name="La Spada F."/>
            <person name="Cacciola S.O."/>
            <person name="Dionisio G."/>
        </authorList>
    </citation>
    <scope>NUCLEOTIDE SEQUENCE [LARGE SCALE GENOMIC DNA]</scope>
    <source>
        <strain evidence="3 4">VK10A</strain>
    </source>
</reference>
<evidence type="ECO:0000313" key="4">
    <source>
        <dbReference type="Proteomes" id="UP001632037"/>
    </source>
</evidence>
<sequence>MSQSAADRNFWKVKNAITNKARALMRSVAETTEDDQLLVFPQPPPVVFSEDLMEMFSGAPAETTEPENQQQDKDDNRIDEELQRWMIARTTLRQTEGGRVESILSYWKRQELTSTYKLLPRVARIIYAMPVSSTQIERDFGTAGRMVTP</sequence>
<dbReference type="SUPFAM" id="SSF53098">
    <property type="entry name" value="Ribonuclease H-like"/>
    <property type="match status" value="1"/>
</dbReference>
<evidence type="ECO:0000259" key="2">
    <source>
        <dbReference type="Pfam" id="PF05699"/>
    </source>
</evidence>
<protein>
    <recommendedName>
        <fullName evidence="2">HAT C-terminal dimerisation domain-containing protein</fullName>
    </recommendedName>
</protein>
<dbReference type="EMBL" id="JBIMZQ010000026">
    <property type="protein sequence ID" value="KAL3663785.1"/>
    <property type="molecule type" value="Genomic_DNA"/>
</dbReference>
<comment type="caution">
    <text evidence="3">The sequence shown here is derived from an EMBL/GenBank/DDBJ whole genome shotgun (WGS) entry which is preliminary data.</text>
</comment>
<keyword evidence="4" id="KW-1185">Reference proteome</keyword>
<dbReference type="Pfam" id="PF05699">
    <property type="entry name" value="Dimer_Tnp_hAT"/>
    <property type="match status" value="1"/>
</dbReference>
<feature type="compositionally biased region" description="Basic and acidic residues" evidence="1">
    <location>
        <begin position="70"/>
        <end position="80"/>
    </location>
</feature>